<evidence type="ECO:0000313" key="3">
    <source>
        <dbReference type="Proteomes" id="UP000736373"/>
    </source>
</evidence>
<dbReference type="Gene3D" id="2.60.120.10">
    <property type="entry name" value="Jelly Rolls"/>
    <property type="match status" value="1"/>
</dbReference>
<reference evidence="2 3" key="1">
    <citation type="submission" date="2019-09" db="EMBL/GenBank/DDBJ databases">
        <title>Paraburkholderia podalyriae sp. nov., A South African Podalyria-associated rhizobium.</title>
        <authorList>
            <person name="Mavima L."/>
            <person name="Beukes C.W."/>
            <person name="Palmer M."/>
            <person name="De Meyer S.E."/>
            <person name="James E.K."/>
            <person name="Maluk M."/>
            <person name="Avontuur J.R."/>
            <person name="Chan W.Y."/>
            <person name="Venter S.N."/>
            <person name="Steenkamp E.T."/>
        </authorList>
    </citation>
    <scope>NUCLEOTIDE SEQUENCE [LARGE SCALE GENOMIC DNA]</scope>
    <source>
        <strain evidence="2 3">WC7.3b</strain>
    </source>
</reference>
<dbReference type="InterPro" id="IPR011051">
    <property type="entry name" value="RmlC_Cupin_sf"/>
</dbReference>
<name>A0ABR7Q135_9BURK</name>
<dbReference type="SUPFAM" id="SSF51182">
    <property type="entry name" value="RmlC-like cupins"/>
    <property type="match status" value="1"/>
</dbReference>
<dbReference type="RefSeq" id="WP_187639131.1">
    <property type="nucleotide sequence ID" value="NZ_VZQQ01000089.1"/>
</dbReference>
<dbReference type="Proteomes" id="UP000736373">
    <property type="component" value="Unassembled WGS sequence"/>
</dbReference>
<comment type="caution">
    <text evidence="2">The sequence shown here is derived from an EMBL/GenBank/DDBJ whole genome shotgun (WGS) entry which is preliminary data.</text>
</comment>
<feature type="signal peptide" evidence="1">
    <location>
        <begin position="1"/>
        <end position="26"/>
    </location>
</feature>
<accession>A0ABR7Q135</accession>
<dbReference type="InterPro" id="IPR014710">
    <property type="entry name" value="RmlC-like_jellyroll"/>
</dbReference>
<keyword evidence="1" id="KW-0732">Signal</keyword>
<feature type="chain" id="PRO_5045364939" evidence="1">
    <location>
        <begin position="27"/>
        <end position="123"/>
    </location>
</feature>
<keyword evidence="3" id="KW-1185">Reference proteome</keyword>
<protein>
    <submittedName>
        <fullName evidence="2">Uncharacterized protein</fullName>
    </submittedName>
</protein>
<dbReference type="EMBL" id="VZQQ01000089">
    <property type="protein sequence ID" value="MBC8752261.1"/>
    <property type="molecule type" value="Genomic_DNA"/>
</dbReference>
<evidence type="ECO:0000256" key="1">
    <source>
        <dbReference type="SAM" id="SignalP"/>
    </source>
</evidence>
<gene>
    <name evidence="2" type="ORF">F6X42_39295</name>
</gene>
<evidence type="ECO:0000313" key="2">
    <source>
        <dbReference type="EMBL" id="MBC8752261.1"/>
    </source>
</evidence>
<proteinExistence type="predicted"/>
<organism evidence="2 3">
    <name type="scientific">Paraburkholderia podalyriae</name>
    <dbReference type="NCBI Taxonomy" id="1938811"/>
    <lineage>
        <taxon>Bacteria</taxon>
        <taxon>Pseudomonadati</taxon>
        <taxon>Pseudomonadota</taxon>
        <taxon>Betaproteobacteria</taxon>
        <taxon>Burkholderiales</taxon>
        <taxon>Burkholderiaceae</taxon>
        <taxon>Paraburkholderia</taxon>
    </lineage>
</organism>
<sequence>MKATRNTVVGLLSAFALVFGSGTARAQETGAPKMEQKVFLDNERVKVAENTFKPGAESPSIARPFRVVRAIKGGKFQRIYANGKKEDGQYRTGDVRTLDASPAYIFKNVGDGELVLYVVYIKK</sequence>